<dbReference type="Proteomes" id="UP000295517">
    <property type="component" value="Chromosome"/>
</dbReference>
<evidence type="ECO:0000313" key="3">
    <source>
        <dbReference type="Proteomes" id="UP000295517"/>
    </source>
</evidence>
<gene>
    <name evidence="2" type="ORF">E3983_06390</name>
</gene>
<dbReference type="Pfam" id="PF04351">
    <property type="entry name" value="PilP"/>
    <property type="match status" value="1"/>
</dbReference>
<dbReference type="EMBL" id="CP038254">
    <property type="protein sequence ID" value="QBR84013.1"/>
    <property type="molecule type" value="Genomic_DNA"/>
</dbReference>
<dbReference type="PIRSF" id="PIRSF016481">
    <property type="entry name" value="Pilus_assembly_PilP"/>
    <property type="match status" value="1"/>
</dbReference>
<name>A0AAX1EG15_9GAMM</name>
<dbReference type="Gene3D" id="2.30.30.830">
    <property type="match status" value="1"/>
</dbReference>
<dbReference type="InterPro" id="IPR007446">
    <property type="entry name" value="PilP"/>
</dbReference>
<proteinExistence type="predicted"/>
<dbReference type="RefSeq" id="WP_135060293.1">
    <property type="nucleotide sequence ID" value="NZ_CP038254.1"/>
</dbReference>
<feature type="region of interest" description="Disordered" evidence="1">
    <location>
        <begin position="69"/>
        <end position="92"/>
    </location>
</feature>
<evidence type="ECO:0000313" key="2">
    <source>
        <dbReference type="EMBL" id="QBR84013.1"/>
    </source>
</evidence>
<reference evidence="2 3" key="1">
    <citation type="submission" date="2019-03" db="EMBL/GenBank/DDBJ databases">
        <title>Diverse conjugative elements silence natural transformation in Legionella species.</title>
        <authorList>
            <person name="Durieux I."/>
            <person name="Ginevra C."/>
            <person name="Attaiech L."/>
            <person name="Picq K."/>
            <person name="Juan P.A."/>
            <person name="Jarraud S."/>
            <person name="Charpentier X."/>
        </authorList>
    </citation>
    <scope>NUCLEOTIDE SEQUENCE [LARGE SCALE GENOMIC DNA]</scope>
    <source>
        <strain evidence="2 3">HL-0427-4011</strain>
    </source>
</reference>
<accession>A0AAX1EG15</accession>
<dbReference type="AlphaFoldDB" id="A0AAX1EG15"/>
<sequence>MIISRIQFKFIGLIVLISSLIFINGCNDDREELDRYIYKIKSRPAKKIEPIPEFTPLPKYKYPEDQVRRNPFKPVEKEVDDSAAPDPNRRREPLEEFPLDALKFVGTLKRNSTVWALIEQPGGRISRIKAGEYMGKNYGKVLAIEDNTIKLEETVKVSGKWVKKITKLQLHTKESGS</sequence>
<protein>
    <submittedName>
        <fullName evidence="2">Pilus assembly protein PilP</fullName>
    </submittedName>
</protein>
<evidence type="ECO:0000256" key="1">
    <source>
        <dbReference type="SAM" id="MobiDB-lite"/>
    </source>
</evidence>
<organism evidence="2 3">
    <name type="scientific">Legionella israelensis</name>
    <dbReference type="NCBI Taxonomy" id="454"/>
    <lineage>
        <taxon>Bacteria</taxon>
        <taxon>Pseudomonadati</taxon>
        <taxon>Pseudomonadota</taxon>
        <taxon>Gammaproteobacteria</taxon>
        <taxon>Legionellales</taxon>
        <taxon>Legionellaceae</taxon>
        <taxon>Legionella</taxon>
    </lineage>
</organism>